<dbReference type="InterPro" id="IPR001173">
    <property type="entry name" value="Glyco_trans_2-like"/>
</dbReference>
<feature type="domain" description="Glycosyltransferase 2-like" evidence="1">
    <location>
        <begin position="371"/>
        <end position="495"/>
    </location>
</feature>
<reference evidence="2 3" key="1">
    <citation type="submission" date="2012-10" db="EMBL/GenBank/DDBJ databases">
        <title>Genome sequencing of Tanticharoenia sakaeratensis NBRC 103193.</title>
        <authorList>
            <person name="Azuma Y."/>
            <person name="Hadano H."/>
            <person name="Hirakawa H."/>
            <person name="Matsushita K."/>
        </authorList>
    </citation>
    <scope>NUCLEOTIDE SEQUENCE [LARGE SCALE GENOMIC DNA]</scope>
    <source>
        <strain evidence="2 3">NBRC 103193</strain>
    </source>
</reference>
<dbReference type="Pfam" id="PF00535">
    <property type="entry name" value="Glycos_transf_2"/>
    <property type="match status" value="1"/>
</dbReference>
<dbReference type="PANTHER" id="PTHR43179">
    <property type="entry name" value="RHAMNOSYLTRANSFERASE WBBL"/>
    <property type="match status" value="1"/>
</dbReference>
<dbReference type="STRING" id="1231623.Tasa_004_094"/>
<evidence type="ECO:0000313" key="2">
    <source>
        <dbReference type="EMBL" id="GAN53029.1"/>
    </source>
</evidence>
<evidence type="ECO:0000313" key="3">
    <source>
        <dbReference type="Proteomes" id="UP000032679"/>
    </source>
</evidence>
<keyword evidence="2" id="KW-0808">Transferase</keyword>
<dbReference type="EMBL" id="BALE01000004">
    <property type="protein sequence ID" value="GAN53029.1"/>
    <property type="molecule type" value="Genomic_DNA"/>
</dbReference>
<proteinExistence type="predicted"/>
<keyword evidence="3" id="KW-1185">Reference proteome</keyword>
<organism evidence="2 3">
    <name type="scientific">Tanticharoenia sakaeratensis NBRC 103193</name>
    <dbReference type="NCBI Taxonomy" id="1231623"/>
    <lineage>
        <taxon>Bacteria</taxon>
        <taxon>Pseudomonadati</taxon>
        <taxon>Pseudomonadota</taxon>
        <taxon>Alphaproteobacteria</taxon>
        <taxon>Acetobacterales</taxon>
        <taxon>Acetobacteraceae</taxon>
        <taxon>Tanticharoenia</taxon>
    </lineage>
</organism>
<dbReference type="Gene3D" id="3.90.550.10">
    <property type="entry name" value="Spore Coat Polysaccharide Biosynthesis Protein SpsA, Chain A"/>
    <property type="match status" value="1"/>
</dbReference>
<dbReference type="CDD" id="cd03801">
    <property type="entry name" value="GT4_PimA-like"/>
    <property type="match status" value="1"/>
</dbReference>
<accession>A0A0D6MHA6</accession>
<dbReference type="CDD" id="cd04186">
    <property type="entry name" value="GT_2_like_c"/>
    <property type="match status" value="1"/>
</dbReference>
<dbReference type="AlphaFoldDB" id="A0A0D6MHA6"/>
<dbReference type="InterPro" id="IPR029044">
    <property type="entry name" value="Nucleotide-diphossugar_trans"/>
</dbReference>
<dbReference type="PANTHER" id="PTHR43179:SF7">
    <property type="entry name" value="RHAMNOSYLTRANSFERASE WBBL"/>
    <property type="match status" value="1"/>
</dbReference>
<dbReference type="Pfam" id="PF13692">
    <property type="entry name" value="Glyco_trans_1_4"/>
    <property type="match status" value="1"/>
</dbReference>
<sequence>MSTEEMQSEKTGARAAATDRAPVWSVFDEAWYLRTYPEVPEWMEREHIPSAQDFYTEIGQRYGHSPNPFFDENWYRQVYPDIYRSIARNEVQSGFAHYRAEGCHDRDPHWLFSESAYRWAHPALTDARLAEQGFANGYDHFLAVGALGFSKPHAFFDASLCEDITFRHDAAFNGRSLFSGYLSADAAVADSGRVSWYFDPVWYLQTYPDVAQEIAEGVYRSALHHYLTNDTPRLFDPQPFFSEAHYAEQNPDVMPSITEGHFRNGYEHFVGFGACEGRTPAPGVDLRSYAAQPRVRADIEDGLYPDAYAHYVARQVGGAGFGLSGTQYPMDTAPPDEAATRAMFVREAEALLPGLIRRPAAFHTSGVPEISVIVVVHDQLALTMMALASLRANYGGNIELLLVNSGSHDDSRHFETLVPGARVLNYRYNLGYLEGCNAALKLARAPAVLLLNNDLRLYPGAIAHMLRRLHADPTIGAVGSKLIRTNMRLQEAGSIIWRDGATYGYRREDDPGVTEANFVRDVDYSSAACLLVRADLMRALGGYDPTYRPAYFEDADLCLRLTKRGARIVYEPLAVVEHLEFGSSGSVGSQTLIRTNHRVFARQHADFLRHQQPAHVRNAVLARGRRGAGRRILYIEDRLPLRALGSGYVRSNDVVREMAALGHQVTVFPVLPRRVDVVTLYRDFPETVELIADRSLADFAEFLQDRAGYYDLVWIGRVHNMARLLPIMNEMSRYLPPGGAVLDTEVVATPRTLRRAEVLGLPMPAESMDELLRLELESAHFCQRIVAVTEADAALIRRAGYDNVSTLGHLAHVMPTPRPFAERSDILFIGALHDEGSPNHDALLWFVQGVLPLLDGMLAPGVKVRIAGFLHPSVDPGPLGLHARVELLGPVDDLEPLYDAHRVFIAPTRFAGGLPFKLHEAAAYGLPAVATDLLIGQLGWQPDREIVSGGNGNPLAFAQAVARLHDDPALWETIREGAIFAVSQDCAPERFRETLSEILESCMV</sequence>
<gene>
    <name evidence="2" type="ORF">Tasa_004_094</name>
</gene>
<dbReference type="SUPFAM" id="SSF53448">
    <property type="entry name" value="Nucleotide-diphospho-sugar transferases"/>
    <property type="match status" value="1"/>
</dbReference>
<dbReference type="Gene3D" id="3.40.50.2000">
    <property type="entry name" value="Glycogen Phosphorylase B"/>
    <property type="match status" value="1"/>
</dbReference>
<dbReference type="SUPFAM" id="SSF53756">
    <property type="entry name" value="UDP-Glycosyltransferase/glycogen phosphorylase"/>
    <property type="match status" value="1"/>
</dbReference>
<protein>
    <submittedName>
        <fullName evidence="2">Glycosyltransferase</fullName>
    </submittedName>
</protein>
<name>A0A0D6MHA6_9PROT</name>
<dbReference type="Proteomes" id="UP000032679">
    <property type="component" value="Unassembled WGS sequence"/>
</dbReference>
<evidence type="ECO:0000259" key="1">
    <source>
        <dbReference type="Pfam" id="PF00535"/>
    </source>
</evidence>
<comment type="caution">
    <text evidence="2">The sequence shown here is derived from an EMBL/GenBank/DDBJ whole genome shotgun (WGS) entry which is preliminary data.</text>
</comment>
<dbReference type="GO" id="GO:0016740">
    <property type="term" value="F:transferase activity"/>
    <property type="evidence" value="ECO:0007669"/>
    <property type="project" value="UniProtKB-KW"/>
</dbReference>
<dbReference type="RefSeq" id="WP_241767585.1">
    <property type="nucleotide sequence ID" value="NZ_BALE01000004.1"/>
</dbReference>